<dbReference type="OrthoDB" id="7820733at2"/>
<evidence type="ECO:0000313" key="2">
    <source>
        <dbReference type="Proteomes" id="UP000217696"/>
    </source>
</evidence>
<gene>
    <name evidence="1" type="ORF">CB4_02384</name>
</gene>
<organism evidence="1 2">
    <name type="scientific">Aneurinibacillus soli</name>
    <dbReference type="NCBI Taxonomy" id="1500254"/>
    <lineage>
        <taxon>Bacteria</taxon>
        <taxon>Bacillati</taxon>
        <taxon>Bacillota</taxon>
        <taxon>Bacilli</taxon>
        <taxon>Bacillales</taxon>
        <taxon>Paenibacillaceae</taxon>
        <taxon>Aneurinibacillus group</taxon>
        <taxon>Aneurinibacillus</taxon>
    </lineage>
</organism>
<evidence type="ECO:0000313" key="1">
    <source>
        <dbReference type="EMBL" id="BAU28210.1"/>
    </source>
</evidence>
<keyword evidence="2" id="KW-1185">Reference proteome</keyword>
<protein>
    <submittedName>
        <fullName evidence="1">Uncharacterized protein</fullName>
    </submittedName>
</protein>
<proteinExistence type="predicted"/>
<dbReference type="RefSeq" id="WP_096465986.1">
    <property type="nucleotide sequence ID" value="NZ_AP017312.1"/>
</dbReference>
<dbReference type="AlphaFoldDB" id="A0A0U5B0V9"/>
<sequence length="224" mass="25121">MPMPNTSGQLRSKIQDMQIGDYIKTYWTVGSWDVEYLKTTGIYTEYPVTGVPWASNGFFYFIKADKGLLISDRVIFHTKSWDFLNGEKVVQGRHLVKSFDGIQGIIRSLGGGNAYTDANGNMSLTDKGLGAWPTNNEWDEYIVRKDYGTGAGRDDVWHWNNVATWCQETPVNGFVPYNGSSAQNPANNVRVGRGQGGLKHVLTRLSGDSLNLYGFRPVFEYKEV</sequence>
<dbReference type="KEGG" id="asoc:CB4_02384"/>
<accession>A0A0U5B0V9</accession>
<name>A0A0U5B0V9_9BACL</name>
<reference evidence="1 2" key="1">
    <citation type="submission" date="2015-12" db="EMBL/GenBank/DDBJ databases">
        <title>Genome sequence of Aneurinibacillus soli.</title>
        <authorList>
            <person name="Lee J.S."/>
            <person name="Lee K.C."/>
            <person name="Kim K.K."/>
            <person name="Lee B.W."/>
        </authorList>
    </citation>
    <scope>NUCLEOTIDE SEQUENCE [LARGE SCALE GENOMIC DNA]</scope>
    <source>
        <strain evidence="1 2">CB4</strain>
    </source>
</reference>
<dbReference type="Proteomes" id="UP000217696">
    <property type="component" value="Chromosome"/>
</dbReference>
<dbReference type="EMBL" id="AP017312">
    <property type="protein sequence ID" value="BAU28210.1"/>
    <property type="molecule type" value="Genomic_DNA"/>
</dbReference>